<keyword evidence="2" id="KW-1185">Reference proteome</keyword>
<evidence type="ECO:0000313" key="1">
    <source>
        <dbReference type="EMBL" id="GID70320.1"/>
    </source>
</evidence>
<protein>
    <submittedName>
        <fullName evidence="1">Uncharacterized protein</fullName>
    </submittedName>
</protein>
<reference evidence="1" key="1">
    <citation type="submission" date="2021-01" db="EMBL/GenBank/DDBJ databases">
        <title>Whole genome shotgun sequence of Actinoplanes cyaneus NBRC 14990.</title>
        <authorList>
            <person name="Komaki H."/>
            <person name="Tamura T."/>
        </authorList>
    </citation>
    <scope>NUCLEOTIDE SEQUENCE</scope>
    <source>
        <strain evidence="1">NBRC 14990</strain>
    </source>
</reference>
<dbReference type="Proteomes" id="UP000619479">
    <property type="component" value="Unassembled WGS sequence"/>
</dbReference>
<dbReference type="AlphaFoldDB" id="A0A919IQF8"/>
<accession>A0A919IQF8</accession>
<evidence type="ECO:0000313" key="2">
    <source>
        <dbReference type="Proteomes" id="UP000619479"/>
    </source>
</evidence>
<name>A0A919IQF8_9ACTN</name>
<dbReference type="EMBL" id="BOMH01000073">
    <property type="protein sequence ID" value="GID70320.1"/>
    <property type="molecule type" value="Genomic_DNA"/>
</dbReference>
<proteinExistence type="predicted"/>
<organism evidence="1 2">
    <name type="scientific">Actinoplanes cyaneus</name>
    <dbReference type="NCBI Taxonomy" id="52696"/>
    <lineage>
        <taxon>Bacteria</taxon>
        <taxon>Bacillati</taxon>
        <taxon>Actinomycetota</taxon>
        <taxon>Actinomycetes</taxon>
        <taxon>Micromonosporales</taxon>
        <taxon>Micromonosporaceae</taxon>
        <taxon>Actinoplanes</taxon>
    </lineage>
</organism>
<comment type="caution">
    <text evidence="1">The sequence shown here is derived from an EMBL/GenBank/DDBJ whole genome shotgun (WGS) entry which is preliminary data.</text>
</comment>
<gene>
    <name evidence="1" type="ORF">Acy02nite_82010</name>
</gene>
<sequence>MSVSSTAQPKAFQSLKPIGGVAARAARGVPGEDADADAGLGVSKRLKLWVSMGGGRVCG</sequence>